<sequence>MRGALAPKRNYVTSFTLHRKMSQEHADLLMTTRGRTGQEEAAGVASWSILFKATLGEVFAEVFRVLKPGGVFIVSFSNRMFYEKAISTWRNGTDYSRVQLVVQYFQCIDGFTKPEVVKRLPQATGDSPLEGLMRLLGLFSSDPFYSVLAYRNFKPVHDAT</sequence>
<evidence type="ECO:0008006" key="3">
    <source>
        <dbReference type="Google" id="ProtNLM"/>
    </source>
</evidence>
<dbReference type="InterPro" id="IPR029063">
    <property type="entry name" value="SAM-dependent_MTases_sf"/>
</dbReference>
<dbReference type="OrthoDB" id="277398at2759"/>
<dbReference type="SUPFAM" id="SSF53335">
    <property type="entry name" value="S-adenosyl-L-methionine-dependent methyltransferases"/>
    <property type="match status" value="1"/>
</dbReference>
<evidence type="ECO:0000313" key="2">
    <source>
        <dbReference type="Proteomes" id="UP000636800"/>
    </source>
</evidence>
<dbReference type="PANTHER" id="PTHR43036">
    <property type="entry name" value="OSJNBB0011N17.9 PROTEIN"/>
    <property type="match status" value="1"/>
</dbReference>
<dbReference type="Proteomes" id="UP000636800">
    <property type="component" value="Chromosome 10"/>
</dbReference>
<name>A0A835Q6U4_VANPL</name>
<gene>
    <name evidence="1" type="ORF">HPP92_020228</name>
</gene>
<comment type="caution">
    <text evidence="1">The sequence shown here is derived from an EMBL/GenBank/DDBJ whole genome shotgun (WGS) entry which is preliminary data.</text>
</comment>
<dbReference type="Gene3D" id="3.40.50.150">
    <property type="entry name" value="Vaccinia Virus protein VP39"/>
    <property type="match status" value="1"/>
</dbReference>
<proteinExistence type="predicted"/>
<accession>A0A835Q6U4</accession>
<organism evidence="1 2">
    <name type="scientific">Vanilla planifolia</name>
    <name type="common">Vanilla</name>
    <dbReference type="NCBI Taxonomy" id="51239"/>
    <lineage>
        <taxon>Eukaryota</taxon>
        <taxon>Viridiplantae</taxon>
        <taxon>Streptophyta</taxon>
        <taxon>Embryophyta</taxon>
        <taxon>Tracheophyta</taxon>
        <taxon>Spermatophyta</taxon>
        <taxon>Magnoliopsida</taxon>
        <taxon>Liliopsida</taxon>
        <taxon>Asparagales</taxon>
        <taxon>Orchidaceae</taxon>
        <taxon>Vanilloideae</taxon>
        <taxon>Vanilleae</taxon>
        <taxon>Vanilla</taxon>
    </lineage>
</organism>
<dbReference type="PANTHER" id="PTHR43036:SF2">
    <property type="entry name" value="OS04G0481300 PROTEIN"/>
    <property type="match status" value="1"/>
</dbReference>
<protein>
    <recommendedName>
        <fullName evidence="3">Methyltransferase type 11 domain-containing protein</fullName>
    </recommendedName>
</protein>
<reference evidence="1 2" key="1">
    <citation type="journal article" date="2020" name="Nat. Food">
        <title>A phased Vanilla planifolia genome enables genetic improvement of flavour and production.</title>
        <authorList>
            <person name="Hasing T."/>
            <person name="Tang H."/>
            <person name="Brym M."/>
            <person name="Khazi F."/>
            <person name="Huang T."/>
            <person name="Chambers A.H."/>
        </authorList>
    </citation>
    <scope>NUCLEOTIDE SEQUENCE [LARGE SCALE GENOMIC DNA]</scope>
    <source>
        <tissue evidence="1">Leaf</tissue>
    </source>
</reference>
<keyword evidence="2" id="KW-1185">Reference proteome</keyword>
<evidence type="ECO:0000313" key="1">
    <source>
        <dbReference type="EMBL" id="KAG0464159.1"/>
    </source>
</evidence>
<dbReference type="AlphaFoldDB" id="A0A835Q6U4"/>
<dbReference type="EMBL" id="JADCNL010000010">
    <property type="protein sequence ID" value="KAG0464159.1"/>
    <property type="molecule type" value="Genomic_DNA"/>
</dbReference>